<protein>
    <submittedName>
        <fullName evidence="1">Uncharacterized protein</fullName>
    </submittedName>
</protein>
<dbReference type="RefSeq" id="WP_353540351.1">
    <property type="nucleotide sequence ID" value="NZ_BAABRN010000001.1"/>
</dbReference>
<evidence type="ECO:0000313" key="2">
    <source>
        <dbReference type="Proteomes" id="UP001458946"/>
    </source>
</evidence>
<evidence type="ECO:0000313" key="1">
    <source>
        <dbReference type="EMBL" id="GAA5500364.1"/>
    </source>
</evidence>
<proteinExistence type="predicted"/>
<keyword evidence="2" id="KW-1185">Reference proteome</keyword>
<comment type="caution">
    <text evidence="1">The sequence shown here is derived from an EMBL/GenBank/DDBJ whole genome shotgun (WGS) entry which is preliminary data.</text>
</comment>
<gene>
    <name evidence="1" type="ORF">Dxin01_00085</name>
</gene>
<organism evidence="1 2">
    <name type="scientific">Deinococcus xinjiangensis</name>
    <dbReference type="NCBI Taxonomy" id="457454"/>
    <lineage>
        <taxon>Bacteria</taxon>
        <taxon>Thermotogati</taxon>
        <taxon>Deinococcota</taxon>
        <taxon>Deinococci</taxon>
        <taxon>Deinococcales</taxon>
        <taxon>Deinococcaceae</taxon>
        <taxon>Deinococcus</taxon>
    </lineage>
</organism>
<name>A0ABP9V504_9DEIO</name>
<sequence length="108" mass="12441">MPKNPPKGRGRRKTVGDLLIHTRNRLHARYGQKIGKTEHDQLTKMVREKQGEHLLRQTGSRSIWKLKPDFLGGEELFVVYNKEIGAVCTVLEPGMVEMQLREHTSSHE</sequence>
<dbReference type="Proteomes" id="UP001458946">
    <property type="component" value="Unassembled WGS sequence"/>
</dbReference>
<dbReference type="EMBL" id="BAABRN010000001">
    <property type="protein sequence ID" value="GAA5500364.1"/>
    <property type="molecule type" value="Genomic_DNA"/>
</dbReference>
<reference evidence="1 2" key="1">
    <citation type="submission" date="2024-02" db="EMBL/GenBank/DDBJ databases">
        <title>Deinococcus xinjiangensis NBRC 107630.</title>
        <authorList>
            <person name="Ichikawa N."/>
            <person name="Katano-Makiyama Y."/>
            <person name="Hidaka K."/>
        </authorList>
    </citation>
    <scope>NUCLEOTIDE SEQUENCE [LARGE SCALE GENOMIC DNA]</scope>
    <source>
        <strain evidence="1 2">NBRC 107630</strain>
    </source>
</reference>
<accession>A0ABP9V504</accession>